<protein>
    <submittedName>
        <fullName evidence="4">Helix-turn-helix domain-containing protein</fullName>
    </submittedName>
</protein>
<proteinExistence type="predicted"/>
<dbReference type="PANTHER" id="PTHR46797">
    <property type="entry name" value="HTH-TYPE TRANSCRIPTIONAL REGULATOR"/>
    <property type="match status" value="1"/>
</dbReference>
<dbReference type="SUPFAM" id="SSF47413">
    <property type="entry name" value="lambda repressor-like DNA-binding domains"/>
    <property type="match status" value="1"/>
</dbReference>
<dbReference type="Gene3D" id="1.10.260.40">
    <property type="entry name" value="lambda repressor-like DNA-binding domains"/>
    <property type="match status" value="1"/>
</dbReference>
<dbReference type="InterPro" id="IPR010982">
    <property type="entry name" value="Lambda_DNA-bd_dom_sf"/>
</dbReference>
<dbReference type="InterPro" id="IPR001387">
    <property type="entry name" value="Cro/C1-type_HTH"/>
</dbReference>
<dbReference type="SMART" id="SM00530">
    <property type="entry name" value="HTH_XRE"/>
    <property type="match status" value="1"/>
</dbReference>
<dbReference type="Pfam" id="PF01381">
    <property type="entry name" value="HTH_3"/>
    <property type="match status" value="1"/>
</dbReference>
<dbReference type="RefSeq" id="WP_268045454.1">
    <property type="nucleotide sequence ID" value="NZ_CP104064.1"/>
</dbReference>
<dbReference type="Proteomes" id="UP001164803">
    <property type="component" value="Chromosome"/>
</dbReference>
<dbReference type="PANTHER" id="PTHR46797:SF1">
    <property type="entry name" value="METHYLPHOSPHONATE SYNTHASE"/>
    <property type="match status" value="1"/>
</dbReference>
<feature type="region of interest" description="Disordered" evidence="2">
    <location>
        <begin position="125"/>
        <end position="144"/>
    </location>
</feature>
<organism evidence="4 5">
    <name type="scientific">Alicyclobacillus dauci</name>
    <dbReference type="NCBI Taxonomy" id="1475485"/>
    <lineage>
        <taxon>Bacteria</taxon>
        <taxon>Bacillati</taxon>
        <taxon>Bacillota</taxon>
        <taxon>Bacilli</taxon>
        <taxon>Bacillales</taxon>
        <taxon>Alicyclobacillaceae</taxon>
        <taxon>Alicyclobacillus</taxon>
    </lineage>
</organism>
<keyword evidence="5" id="KW-1185">Reference proteome</keyword>
<evidence type="ECO:0000313" key="4">
    <source>
        <dbReference type="EMBL" id="WAH37922.1"/>
    </source>
</evidence>
<dbReference type="PROSITE" id="PS50943">
    <property type="entry name" value="HTH_CROC1"/>
    <property type="match status" value="1"/>
</dbReference>
<dbReference type="EMBL" id="CP104064">
    <property type="protein sequence ID" value="WAH37922.1"/>
    <property type="molecule type" value="Genomic_DNA"/>
</dbReference>
<dbReference type="InterPro" id="IPR050807">
    <property type="entry name" value="TransReg_Diox_bact_type"/>
</dbReference>
<feature type="region of interest" description="Disordered" evidence="2">
    <location>
        <begin position="78"/>
        <end position="119"/>
    </location>
</feature>
<gene>
    <name evidence="4" type="ORF">NZD86_05370</name>
</gene>
<evidence type="ECO:0000259" key="3">
    <source>
        <dbReference type="PROSITE" id="PS50943"/>
    </source>
</evidence>
<evidence type="ECO:0000313" key="5">
    <source>
        <dbReference type="Proteomes" id="UP001164803"/>
    </source>
</evidence>
<feature type="compositionally biased region" description="Basic and acidic residues" evidence="2">
    <location>
        <begin position="130"/>
        <end position="139"/>
    </location>
</feature>
<dbReference type="CDD" id="cd00093">
    <property type="entry name" value="HTH_XRE"/>
    <property type="match status" value="1"/>
</dbReference>
<feature type="domain" description="HTH cro/C1-type" evidence="3">
    <location>
        <begin position="8"/>
        <end position="62"/>
    </location>
</feature>
<reference evidence="4" key="1">
    <citation type="submission" date="2022-08" db="EMBL/GenBank/DDBJ databases">
        <title>Alicyclobacillus dauci DSM2870, complete genome.</title>
        <authorList>
            <person name="Wang Q."/>
            <person name="Cai R."/>
            <person name="Wang Z."/>
        </authorList>
    </citation>
    <scope>NUCLEOTIDE SEQUENCE</scope>
    <source>
        <strain evidence="4">DSM 28700</strain>
    </source>
</reference>
<evidence type="ECO:0000256" key="2">
    <source>
        <dbReference type="SAM" id="MobiDB-lite"/>
    </source>
</evidence>
<name>A0ABY6Z534_9BACL</name>
<keyword evidence="1" id="KW-0238">DNA-binding</keyword>
<accession>A0ABY6Z534</accession>
<evidence type="ECO:0000256" key="1">
    <source>
        <dbReference type="ARBA" id="ARBA00023125"/>
    </source>
</evidence>
<sequence>MSTTGNRIAELRKQRGLTQAKLAQEAGISTSAVAMYETNRRQLDESTTQQLAAALGVDVSFLRVTNEPVHDEVRIVKSASPQASHQQPVPPVDFGSDDDHQEVGKKPSTIAPGVKGTQAAHLAQRQVTKASDEHPDKSDPGWTSLALSRDEARFILFMRMNPDSLPFLQQFMNADPQKRKQIEKAWRLIHAFQA</sequence>